<evidence type="ECO:0000256" key="1">
    <source>
        <dbReference type="SAM" id="MobiDB-lite"/>
    </source>
</evidence>
<accession>W9QPJ0</accession>
<reference evidence="3" key="1">
    <citation type="submission" date="2013-01" db="EMBL/GenBank/DDBJ databases">
        <title>Draft Genome Sequence of a Mulberry Tree, Morus notabilis C.K. Schneid.</title>
        <authorList>
            <person name="He N."/>
            <person name="Zhao S."/>
        </authorList>
    </citation>
    <scope>NUCLEOTIDE SEQUENCE</scope>
</reference>
<evidence type="ECO:0000313" key="3">
    <source>
        <dbReference type="Proteomes" id="UP000030645"/>
    </source>
</evidence>
<protein>
    <submittedName>
        <fullName evidence="2">Uncharacterized protein</fullName>
    </submittedName>
</protein>
<sequence>MFPVEMRQESCRDFGDWRPESTTVVAVSTEDVGAWRIWWRVFWQWAVGKKEGAPAYGEPPSRDLSPGEPYPARPTSSEPRFGATDPTRATRLRNSAPILPDFELTIFDP</sequence>
<name>W9QPJ0_9ROSA</name>
<feature type="region of interest" description="Disordered" evidence="1">
    <location>
        <begin position="52"/>
        <end position="96"/>
    </location>
</feature>
<proteinExistence type="predicted"/>
<gene>
    <name evidence="2" type="ORF">L484_003843</name>
</gene>
<evidence type="ECO:0000313" key="2">
    <source>
        <dbReference type="EMBL" id="EXB45759.1"/>
    </source>
</evidence>
<dbReference type="Proteomes" id="UP000030645">
    <property type="component" value="Unassembled WGS sequence"/>
</dbReference>
<dbReference type="EMBL" id="KE343919">
    <property type="protein sequence ID" value="EXB45759.1"/>
    <property type="molecule type" value="Genomic_DNA"/>
</dbReference>
<keyword evidence="3" id="KW-1185">Reference proteome</keyword>
<dbReference type="AlphaFoldDB" id="W9QPJ0"/>
<organism evidence="2 3">
    <name type="scientific">Morus notabilis</name>
    <dbReference type="NCBI Taxonomy" id="981085"/>
    <lineage>
        <taxon>Eukaryota</taxon>
        <taxon>Viridiplantae</taxon>
        <taxon>Streptophyta</taxon>
        <taxon>Embryophyta</taxon>
        <taxon>Tracheophyta</taxon>
        <taxon>Spermatophyta</taxon>
        <taxon>Magnoliopsida</taxon>
        <taxon>eudicotyledons</taxon>
        <taxon>Gunneridae</taxon>
        <taxon>Pentapetalae</taxon>
        <taxon>rosids</taxon>
        <taxon>fabids</taxon>
        <taxon>Rosales</taxon>
        <taxon>Moraceae</taxon>
        <taxon>Moreae</taxon>
        <taxon>Morus</taxon>
    </lineage>
</organism>